<dbReference type="AlphaFoldDB" id="B8HTG1"/>
<evidence type="ECO:0000256" key="1">
    <source>
        <dbReference type="SAM" id="Phobius"/>
    </source>
</evidence>
<gene>
    <name evidence="2" type="ordered locus">Cyan7425_2024</name>
</gene>
<dbReference type="HOGENOM" id="CLU_113187_0_0_3"/>
<accession>B8HTG1</accession>
<dbReference type="OrthoDB" id="439428at2"/>
<proteinExistence type="predicted"/>
<keyword evidence="1" id="KW-0472">Membrane</keyword>
<name>B8HTG1_CYAP4</name>
<dbReference type="STRING" id="395961.Cyan7425_2024"/>
<sequence>MKLLPYDRFSLETTAPLEVVRERLASQVEPPKNLRWPSRNHLPYQGQVGEDGFTISRVLDYRNSFAPIIWGRFACSETGTIVQITMGLHSAVAVLLSLWLLFWYSMIIPVVLFTTMPTSVALLFVGVPVVALVIFSFAFWYEANRSRRDLTQIILEDY</sequence>
<keyword evidence="1" id="KW-1133">Transmembrane helix</keyword>
<evidence type="ECO:0000313" key="2">
    <source>
        <dbReference type="EMBL" id="ACL44387.1"/>
    </source>
</evidence>
<protein>
    <submittedName>
        <fullName evidence="2">Uncharacterized protein</fullName>
    </submittedName>
</protein>
<feature type="transmembrane region" description="Helical" evidence="1">
    <location>
        <begin position="91"/>
        <end position="114"/>
    </location>
</feature>
<dbReference type="EMBL" id="CP001344">
    <property type="protein sequence ID" value="ACL44387.1"/>
    <property type="molecule type" value="Genomic_DNA"/>
</dbReference>
<dbReference type="eggNOG" id="COG2319">
    <property type="taxonomic scope" value="Bacteria"/>
</dbReference>
<dbReference type="KEGG" id="cyn:Cyan7425_2024"/>
<feature type="transmembrane region" description="Helical" evidence="1">
    <location>
        <begin position="120"/>
        <end position="141"/>
    </location>
</feature>
<organism evidence="2">
    <name type="scientific">Cyanothece sp. (strain PCC 7425 / ATCC 29141)</name>
    <dbReference type="NCBI Taxonomy" id="395961"/>
    <lineage>
        <taxon>Bacteria</taxon>
        <taxon>Bacillati</taxon>
        <taxon>Cyanobacteriota</taxon>
        <taxon>Cyanophyceae</taxon>
        <taxon>Gomontiellales</taxon>
        <taxon>Cyanothecaceae</taxon>
        <taxon>Cyanothece</taxon>
    </lineage>
</organism>
<reference evidence="2" key="1">
    <citation type="submission" date="2009-01" db="EMBL/GenBank/DDBJ databases">
        <title>Complete sequence of chromosome Cyanothece sp. PCC 7425.</title>
        <authorList>
            <consortium name="US DOE Joint Genome Institute"/>
            <person name="Lucas S."/>
            <person name="Copeland A."/>
            <person name="Lapidus A."/>
            <person name="Glavina del Rio T."/>
            <person name="Dalin E."/>
            <person name="Tice H."/>
            <person name="Bruce D."/>
            <person name="Goodwin L."/>
            <person name="Pitluck S."/>
            <person name="Sims D."/>
            <person name="Meineke L."/>
            <person name="Brettin T."/>
            <person name="Detter J.C."/>
            <person name="Han C."/>
            <person name="Larimer F."/>
            <person name="Land M."/>
            <person name="Hauser L."/>
            <person name="Kyrpides N."/>
            <person name="Ovchinnikova G."/>
            <person name="Liberton M."/>
            <person name="Stoeckel J."/>
            <person name="Banerjee A."/>
            <person name="Singh A."/>
            <person name="Page L."/>
            <person name="Sato H."/>
            <person name="Zhao L."/>
            <person name="Sherman L."/>
            <person name="Pakrasi H."/>
            <person name="Richardson P."/>
        </authorList>
    </citation>
    <scope>NUCLEOTIDE SEQUENCE</scope>
    <source>
        <strain evidence="2">PCC 7425</strain>
    </source>
</reference>
<keyword evidence="1" id="KW-0812">Transmembrane</keyword>